<dbReference type="AlphaFoldDB" id="A0A6J6DMZ3"/>
<name>A0A6J6DMZ3_9ZZZZ</name>
<protein>
    <submittedName>
        <fullName evidence="1">Unannotated protein</fullName>
    </submittedName>
</protein>
<reference evidence="1" key="1">
    <citation type="submission" date="2020-05" db="EMBL/GenBank/DDBJ databases">
        <authorList>
            <person name="Chiriac C."/>
            <person name="Salcher M."/>
            <person name="Ghai R."/>
            <person name="Kavagutti S V."/>
        </authorList>
    </citation>
    <scope>NUCLEOTIDE SEQUENCE</scope>
</reference>
<proteinExistence type="predicted"/>
<accession>A0A6J6DMZ3</accession>
<gene>
    <name evidence="1" type="ORF">UFOPK1495_01754</name>
</gene>
<sequence length="128" mass="13950">MNAGSVSLIGVYDADGSFAGEIRYWVGARLGRTHCSLCEVTHGLFREKSEWRDCRDSLNVEFSTFHRDDAPDDVLEACKHQLPVVVARIVDGLVVVLGPGDLEVLGGDVPRFHDALRAACRELGIALA</sequence>
<organism evidence="1">
    <name type="scientific">freshwater metagenome</name>
    <dbReference type="NCBI Taxonomy" id="449393"/>
    <lineage>
        <taxon>unclassified sequences</taxon>
        <taxon>metagenomes</taxon>
        <taxon>ecological metagenomes</taxon>
    </lineage>
</organism>
<dbReference type="EMBL" id="CAEZSU010000253">
    <property type="protein sequence ID" value="CAB4565437.1"/>
    <property type="molecule type" value="Genomic_DNA"/>
</dbReference>
<evidence type="ECO:0000313" key="1">
    <source>
        <dbReference type="EMBL" id="CAB4565437.1"/>
    </source>
</evidence>